<evidence type="ECO:0000313" key="2">
    <source>
        <dbReference type="Proteomes" id="UP000246894"/>
    </source>
</evidence>
<dbReference type="Proteomes" id="UP000246894">
    <property type="component" value="Chromosome"/>
</dbReference>
<dbReference type="EMBL" id="CP023994">
    <property type="protein sequence ID" value="AWR21955.1"/>
    <property type="molecule type" value="Genomic_DNA"/>
</dbReference>
<dbReference type="KEGG" id="aum:AURMO_01365"/>
<protein>
    <submittedName>
        <fullName evidence="1">Uncharacterized protein</fullName>
    </submittedName>
</protein>
<gene>
    <name evidence="1" type="ORF">AURMO_01365</name>
</gene>
<name>A0A2Z3RYU6_9MICO</name>
<dbReference type="OrthoDB" id="3194844at2"/>
<accession>A0A2Z3RYU6</accession>
<dbReference type="RefSeq" id="WP_110234286.1">
    <property type="nucleotide sequence ID" value="NZ_CP023994.1"/>
</dbReference>
<sequence>MSFLTFSHVLVSDKFIEHVVHGEKSEMLGGHLSGLSRPGKTEFPPSWTRRHIREAINSILEQPEVVTFSGKRIFLQKTIRGVQIELKLVITKKGVVPTSCFPVWGDGVIRNVGGQQVHIDGNNEKEGE</sequence>
<dbReference type="AlphaFoldDB" id="A0A2Z3RYU6"/>
<reference evidence="1 2" key="1">
    <citation type="submission" date="2017-10" db="EMBL/GenBank/DDBJ databases">
        <title>Genome of an Actinobacterium that displays light-enhanced growth.</title>
        <authorList>
            <person name="Maresca J.A."/>
            <person name="Hempel P."/>
            <person name="Shevchenko O."/>
            <person name="Miller K.J."/>
            <person name="Hahn M.W."/>
        </authorList>
    </citation>
    <scope>NUCLEOTIDE SEQUENCE [LARGE SCALE GENOMIC DNA]</scope>
    <source>
        <strain evidence="1 2">MWH-Mo1</strain>
    </source>
</reference>
<keyword evidence="2" id="KW-1185">Reference proteome</keyword>
<organism evidence="1 2">
    <name type="scientific">Aurantimicrobium photophilum</name>
    <dbReference type="NCBI Taxonomy" id="1987356"/>
    <lineage>
        <taxon>Bacteria</taxon>
        <taxon>Bacillati</taxon>
        <taxon>Actinomycetota</taxon>
        <taxon>Actinomycetes</taxon>
        <taxon>Micrococcales</taxon>
        <taxon>Microbacteriaceae</taxon>
        <taxon>Aurantimicrobium</taxon>
    </lineage>
</organism>
<proteinExistence type="predicted"/>
<evidence type="ECO:0000313" key="1">
    <source>
        <dbReference type="EMBL" id="AWR21955.1"/>
    </source>
</evidence>